<dbReference type="OrthoDB" id="447346at2759"/>
<accession>A0A2J6TU39</accession>
<dbReference type="InterPro" id="IPR037523">
    <property type="entry name" value="VOC_core"/>
</dbReference>
<name>A0A2J6TU39_9HELO</name>
<proteinExistence type="predicted"/>
<dbReference type="AlphaFoldDB" id="A0A2J6TU39"/>
<dbReference type="InParanoid" id="A0A2J6TU39"/>
<dbReference type="Gene3D" id="3.10.180.10">
    <property type="entry name" value="2,3-Dihydroxybiphenyl 1,2-Dioxygenase, domain 1"/>
    <property type="match status" value="1"/>
</dbReference>
<dbReference type="Proteomes" id="UP000235371">
    <property type="component" value="Unassembled WGS sequence"/>
</dbReference>
<evidence type="ECO:0000313" key="2">
    <source>
        <dbReference type="EMBL" id="PMD66544.1"/>
    </source>
</evidence>
<dbReference type="SUPFAM" id="SSF54593">
    <property type="entry name" value="Glyoxalase/Bleomycin resistance protein/Dihydroxybiphenyl dioxygenase"/>
    <property type="match status" value="1"/>
</dbReference>
<keyword evidence="2" id="KW-0560">Oxidoreductase</keyword>
<dbReference type="EMBL" id="KZ613743">
    <property type="protein sequence ID" value="PMD66544.1"/>
    <property type="molecule type" value="Genomic_DNA"/>
</dbReference>
<protein>
    <submittedName>
        <fullName evidence="2">Glyoxalase/Bleomycin resistance protein/Dihydroxybiphenyl dioxygenase</fullName>
    </submittedName>
</protein>
<dbReference type="CDD" id="cd07247">
    <property type="entry name" value="SgaA_N_like"/>
    <property type="match status" value="1"/>
</dbReference>
<keyword evidence="2" id="KW-0223">Dioxygenase</keyword>
<dbReference type="InterPro" id="IPR004360">
    <property type="entry name" value="Glyas_Fos-R_dOase_dom"/>
</dbReference>
<feature type="domain" description="VOC" evidence="1">
    <location>
        <begin position="13"/>
        <end position="132"/>
    </location>
</feature>
<dbReference type="PANTHER" id="PTHR33993">
    <property type="entry name" value="GLYOXALASE-RELATED"/>
    <property type="match status" value="1"/>
</dbReference>
<feature type="non-terminal residue" evidence="2">
    <location>
        <position position="1"/>
    </location>
</feature>
<dbReference type="STRING" id="1095630.A0A2J6TU39"/>
<keyword evidence="3" id="KW-1185">Reference proteome</keyword>
<organism evidence="2 3">
    <name type="scientific">Hyaloscypha bicolor E</name>
    <dbReference type="NCBI Taxonomy" id="1095630"/>
    <lineage>
        <taxon>Eukaryota</taxon>
        <taxon>Fungi</taxon>
        <taxon>Dikarya</taxon>
        <taxon>Ascomycota</taxon>
        <taxon>Pezizomycotina</taxon>
        <taxon>Leotiomycetes</taxon>
        <taxon>Helotiales</taxon>
        <taxon>Hyaloscyphaceae</taxon>
        <taxon>Hyaloscypha</taxon>
        <taxon>Hyaloscypha bicolor</taxon>
    </lineage>
</organism>
<dbReference type="Pfam" id="PF00903">
    <property type="entry name" value="Glyoxalase"/>
    <property type="match status" value="1"/>
</dbReference>
<dbReference type="GO" id="GO:0051213">
    <property type="term" value="F:dioxygenase activity"/>
    <property type="evidence" value="ECO:0007669"/>
    <property type="project" value="UniProtKB-KW"/>
</dbReference>
<dbReference type="PROSITE" id="PS51819">
    <property type="entry name" value="VOC"/>
    <property type="match status" value="1"/>
</dbReference>
<evidence type="ECO:0000259" key="1">
    <source>
        <dbReference type="PROSITE" id="PS51819"/>
    </source>
</evidence>
<dbReference type="InterPro" id="IPR029068">
    <property type="entry name" value="Glyas_Bleomycin-R_OHBP_Dase"/>
</dbReference>
<dbReference type="GeneID" id="36581560"/>
<dbReference type="InterPro" id="IPR052164">
    <property type="entry name" value="Anthracycline_SecMetBiosynth"/>
</dbReference>
<evidence type="ECO:0000313" key="3">
    <source>
        <dbReference type="Proteomes" id="UP000235371"/>
    </source>
</evidence>
<gene>
    <name evidence="2" type="ORF">K444DRAFT_511905</name>
</gene>
<sequence length="133" mass="14649">TAQSTHQQPAIGSPAWIRIPASDVPRAQKFYQEVFGWKFHDHSKEGYAVNKLAVFTIPGAPTLMGGIGKSDDAERKDGGMVLYMKVESVEETLDKAKSADGEVVKEKWVEGGHTEMGEFRDTEGNLVGVLKWL</sequence>
<feature type="non-terminal residue" evidence="2">
    <location>
        <position position="133"/>
    </location>
</feature>
<dbReference type="RefSeq" id="XP_024743448.1">
    <property type="nucleotide sequence ID" value="XM_024873480.1"/>
</dbReference>
<reference evidence="2 3" key="1">
    <citation type="submission" date="2016-04" db="EMBL/GenBank/DDBJ databases">
        <title>A degradative enzymes factory behind the ericoid mycorrhizal symbiosis.</title>
        <authorList>
            <consortium name="DOE Joint Genome Institute"/>
            <person name="Martino E."/>
            <person name="Morin E."/>
            <person name="Grelet G."/>
            <person name="Kuo A."/>
            <person name="Kohler A."/>
            <person name="Daghino S."/>
            <person name="Barry K."/>
            <person name="Choi C."/>
            <person name="Cichocki N."/>
            <person name="Clum A."/>
            <person name="Copeland A."/>
            <person name="Hainaut M."/>
            <person name="Haridas S."/>
            <person name="Labutti K."/>
            <person name="Lindquist E."/>
            <person name="Lipzen A."/>
            <person name="Khouja H.-R."/>
            <person name="Murat C."/>
            <person name="Ohm R."/>
            <person name="Olson A."/>
            <person name="Spatafora J."/>
            <person name="Veneault-Fourrey C."/>
            <person name="Henrissat B."/>
            <person name="Grigoriev I."/>
            <person name="Martin F."/>
            <person name="Perotto S."/>
        </authorList>
    </citation>
    <scope>NUCLEOTIDE SEQUENCE [LARGE SCALE GENOMIC DNA]</scope>
    <source>
        <strain evidence="2 3">E</strain>
    </source>
</reference>